<sequence length="332" mass="35696">MPPDLNSLPPSSPSAAALPSTPTPAPADPARTLSQSPPASHTPPHSLAAAAAMNAGIQNEDSRRPSVGSMRRDVERARRRSSIRMNLNLNDPTLPAPGELQQSPSARPAWPRSPHHERAPSLGELHQELEYEQEGQVNRLLSMIRQQQTQIIALQTNQPPSSAIVDDGTPTSERSLSLPHTSLPNVSHPPPIAAQPRSRSPLGPSTYGNLSRHSSIADRSRGSSHTGSPALRPVSRGMGPHESSEWLPGSASATSRDESTFYQAETQMLTRENQMLKLRIRELERQLSDLNPTSGITHSPATASSLHTNPSVSSRREVQANTVVTEAANPST</sequence>
<accession>A0A6A6WRM6</accession>
<dbReference type="PANTHER" id="PTHR39610">
    <property type="entry name" value="BZIP DOMAIN-CONTAINING PROTEIN-RELATED"/>
    <property type="match status" value="1"/>
</dbReference>
<feature type="compositionally biased region" description="Low complexity" evidence="1">
    <location>
        <begin position="103"/>
        <end position="112"/>
    </location>
</feature>
<feature type="region of interest" description="Disordered" evidence="1">
    <location>
        <begin position="154"/>
        <end position="259"/>
    </location>
</feature>
<feature type="compositionally biased region" description="Low complexity" evidence="1">
    <location>
        <begin position="1"/>
        <end position="20"/>
    </location>
</feature>
<dbReference type="PANTHER" id="PTHR39610:SF2">
    <property type="entry name" value="BZIP DOMAIN-CONTAINING PROTEIN"/>
    <property type="match status" value="1"/>
</dbReference>
<dbReference type="EMBL" id="MU002440">
    <property type="protein sequence ID" value="KAF2786578.1"/>
    <property type="molecule type" value="Genomic_DNA"/>
</dbReference>
<reference evidence="2" key="1">
    <citation type="journal article" date="2020" name="Stud. Mycol.">
        <title>101 Dothideomycetes genomes: a test case for predicting lifestyles and emergence of pathogens.</title>
        <authorList>
            <person name="Haridas S."/>
            <person name="Albert R."/>
            <person name="Binder M."/>
            <person name="Bloem J."/>
            <person name="Labutti K."/>
            <person name="Salamov A."/>
            <person name="Andreopoulos B."/>
            <person name="Baker S."/>
            <person name="Barry K."/>
            <person name="Bills G."/>
            <person name="Bluhm B."/>
            <person name="Cannon C."/>
            <person name="Castanera R."/>
            <person name="Culley D."/>
            <person name="Daum C."/>
            <person name="Ezra D."/>
            <person name="Gonzalez J."/>
            <person name="Henrissat B."/>
            <person name="Kuo A."/>
            <person name="Liang C."/>
            <person name="Lipzen A."/>
            <person name="Lutzoni F."/>
            <person name="Magnuson J."/>
            <person name="Mondo S."/>
            <person name="Nolan M."/>
            <person name="Ohm R."/>
            <person name="Pangilinan J."/>
            <person name="Park H.-J."/>
            <person name="Ramirez L."/>
            <person name="Alfaro M."/>
            <person name="Sun H."/>
            <person name="Tritt A."/>
            <person name="Yoshinaga Y."/>
            <person name="Zwiers L.-H."/>
            <person name="Turgeon B."/>
            <person name="Goodwin S."/>
            <person name="Spatafora J."/>
            <person name="Crous P."/>
            <person name="Grigoriev I."/>
        </authorList>
    </citation>
    <scope>NUCLEOTIDE SEQUENCE</scope>
    <source>
        <strain evidence="2">CBS 109.77</strain>
    </source>
</reference>
<dbReference type="Proteomes" id="UP000799757">
    <property type="component" value="Unassembled WGS sequence"/>
</dbReference>
<feature type="compositionally biased region" description="Low complexity" evidence="1">
    <location>
        <begin position="28"/>
        <end position="52"/>
    </location>
</feature>
<gene>
    <name evidence="2" type="ORF">K505DRAFT_330266</name>
</gene>
<proteinExistence type="predicted"/>
<organism evidence="2 3">
    <name type="scientific">Melanomma pulvis-pyrius CBS 109.77</name>
    <dbReference type="NCBI Taxonomy" id="1314802"/>
    <lineage>
        <taxon>Eukaryota</taxon>
        <taxon>Fungi</taxon>
        <taxon>Dikarya</taxon>
        <taxon>Ascomycota</taxon>
        <taxon>Pezizomycotina</taxon>
        <taxon>Dothideomycetes</taxon>
        <taxon>Pleosporomycetidae</taxon>
        <taxon>Pleosporales</taxon>
        <taxon>Melanommataceae</taxon>
        <taxon>Melanomma</taxon>
    </lineage>
</organism>
<evidence type="ECO:0000313" key="3">
    <source>
        <dbReference type="Proteomes" id="UP000799757"/>
    </source>
</evidence>
<feature type="compositionally biased region" description="Basic and acidic residues" evidence="1">
    <location>
        <begin position="60"/>
        <end position="76"/>
    </location>
</feature>
<name>A0A6A6WRM6_9PLEO</name>
<evidence type="ECO:0000256" key="1">
    <source>
        <dbReference type="SAM" id="MobiDB-lite"/>
    </source>
</evidence>
<feature type="region of interest" description="Disordered" evidence="1">
    <location>
        <begin position="289"/>
        <end position="332"/>
    </location>
</feature>
<protein>
    <submittedName>
        <fullName evidence="2">Uncharacterized protein</fullName>
    </submittedName>
</protein>
<dbReference type="AlphaFoldDB" id="A0A6A6WRM6"/>
<evidence type="ECO:0000313" key="2">
    <source>
        <dbReference type="EMBL" id="KAF2786578.1"/>
    </source>
</evidence>
<keyword evidence="3" id="KW-1185">Reference proteome</keyword>
<feature type="compositionally biased region" description="Polar residues" evidence="1">
    <location>
        <begin position="169"/>
        <end position="185"/>
    </location>
</feature>
<dbReference type="OrthoDB" id="5407781at2759"/>
<feature type="region of interest" description="Disordered" evidence="1">
    <location>
        <begin position="1"/>
        <end position="119"/>
    </location>
</feature>